<keyword evidence="4" id="KW-1003">Cell membrane</keyword>
<dbReference type="PROSITE" id="PS50928">
    <property type="entry name" value="ABC_TM1"/>
    <property type="match status" value="1"/>
</dbReference>
<protein>
    <submittedName>
        <fullName evidence="10">ABC transporter permease</fullName>
    </submittedName>
</protein>
<evidence type="ECO:0000256" key="3">
    <source>
        <dbReference type="ARBA" id="ARBA00022448"/>
    </source>
</evidence>
<evidence type="ECO:0000313" key="11">
    <source>
        <dbReference type="Proteomes" id="UP001501746"/>
    </source>
</evidence>
<dbReference type="RefSeq" id="WP_246205301.1">
    <property type="nucleotide sequence ID" value="NZ_BAAANK010000002.1"/>
</dbReference>
<keyword evidence="11" id="KW-1185">Reference proteome</keyword>
<evidence type="ECO:0000259" key="9">
    <source>
        <dbReference type="PROSITE" id="PS50928"/>
    </source>
</evidence>
<accession>A0ABN2MHP6</accession>
<dbReference type="SUPFAM" id="SSF161098">
    <property type="entry name" value="MetI-like"/>
    <property type="match status" value="1"/>
</dbReference>
<dbReference type="EMBL" id="BAAANK010000002">
    <property type="protein sequence ID" value="GAA1827467.1"/>
    <property type="molecule type" value="Genomic_DNA"/>
</dbReference>
<evidence type="ECO:0000313" key="10">
    <source>
        <dbReference type="EMBL" id="GAA1827467.1"/>
    </source>
</evidence>
<feature type="transmembrane region" description="Helical" evidence="8">
    <location>
        <begin position="125"/>
        <end position="145"/>
    </location>
</feature>
<organism evidence="10 11">
    <name type="scientific">Agromyces salentinus</name>
    <dbReference type="NCBI Taxonomy" id="269421"/>
    <lineage>
        <taxon>Bacteria</taxon>
        <taxon>Bacillati</taxon>
        <taxon>Actinomycetota</taxon>
        <taxon>Actinomycetes</taxon>
        <taxon>Micrococcales</taxon>
        <taxon>Microbacteriaceae</taxon>
        <taxon>Agromyces</taxon>
    </lineage>
</organism>
<dbReference type="InterPro" id="IPR000515">
    <property type="entry name" value="MetI-like"/>
</dbReference>
<evidence type="ECO:0000256" key="8">
    <source>
        <dbReference type="RuleBase" id="RU363032"/>
    </source>
</evidence>
<keyword evidence="5 8" id="KW-0812">Transmembrane</keyword>
<feature type="transmembrane region" description="Helical" evidence="8">
    <location>
        <begin position="215"/>
        <end position="238"/>
    </location>
</feature>
<feature type="transmembrane region" description="Helical" evidence="8">
    <location>
        <begin position="30"/>
        <end position="58"/>
    </location>
</feature>
<evidence type="ECO:0000256" key="7">
    <source>
        <dbReference type="ARBA" id="ARBA00023136"/>
    </source>
</evidence>
<evidence type="ECO:0000256" key="6">
    <source>
        <dbReference type="ARBA" id="ARBA00022989"/>
    </source>
</evidence>
<dbReference type="InterPro" id="IPR035906">
    <property type="entry name" value="MetI-like_sf"/>
</dbReference>
<gene>
    <name evidence="10" type="ORF">GCM10009750_08670</name>
</gene>
<dbReference type="Gene3D" id="1.10.3720.10">
    <property type="entry name" value="MetI-like"/>
    <property type="match status" value="1"/>
</dbReference>
<keyword evidence="7 8" id="KW-0472">Membrane</keyword>
<dbReference type="Pfam" id="PF00528">
    <property type="entry name" value="BPD_transp_1"/>
    <property type="match status" value="1"/>
</dbReference>
<feature type="transmembrane region" description="Helical" evidence="8">
    <location>
        <begin position="93"/>
        <end position="113"/>
    </location>
</feature>
<comment type="similarity">
    <text evidence="2">Belongs to the binding-protein-dependent transport system permease family. CysTW subfamily.</text>
</comment>
<evidence type="ECO:0000256" key="2">
    <source>
        <dbReference type="ARBA" id="ARBA00007069"/>
    </source>
</evidence>
<evidence type="ECO:0000256" key="5">
    <source>
        <dbReference type="ARBA" id="ARBA00022692"/>
    </source>
</evidence>
<name>A0ABN2MHP6_9MICO</name>
<feature type="domain" description="ABC transmembrane type-1" evidence="9">
    <location>
        <begin position="89"/>
        <end position="291"/>
    </location>
</feature>
<dbReference type="Proteomes" id="UP001501746">
    <property type="component" value="Unassembled WGS sequence"/>
</dbReference>
<reference evidence="10 11" key="1">
    <citation type="journal article" date="2019" name="Int. J. Syst. Evol. Microbiol.">
        <title>The Global Catalogue of Microorganisms (GCM) 10K type strain sequencing project: providing services to taxonomists for standard genome sequencing and annotation.</title>
        <authorList>
            <consortium name="The Broad Institute Genomics Platform"/>
            <consortium name="The Broad Institute Genome Sequencing Center for Infectious Disease"/>
            <person name="Wu L."/>
            <person name="Ma J."/>
        </authorList>
    </citation>
    <scope>NUCLEOTIDE SEQUENCE [LARGE SCALE GENOMIC DNA]</scope>
    <source>
        <strain evidence="10 11">JCM 14323</strain>
    </source>
</reference>
<evidence type="ECO:0000256" key="4">
    <source>
        <dbReference type="ARBA" id="ARBA00022475"/>
    </source>
</evidence>
<dbReference type="PANTHER" id="PTHR42929:SF1">
    <property type="entry name" value="INNER MEMBRANE ABC TRANSPORTER PERMEASE PROTEIN YDCU-RELATED"/>
    <property type="match status" value="1"/>
</dbReference>
<keyword evidence="3 8" id="KW-0813">Transport</keyword>
<keyword evidence="6 8" id="KW-1133">Transmembrane helix</keyword>
<evidence type="ECO:0000256" key="1">
    <source>
        <dbReference type="ARBA" id="ARBA00004651"/>
    </source>
</evidence>
<feature type="transmembrane region" description="Helical" evidence="8">
    <location>
        <begin position="169"/>
        <end position="194"/>
    </location>
</feature>
<sequence length="300" mass="32514">MSQALVESRPRRTAMRAGSAFLTTHPRTRLALLLAAPLFWLVVVYIVALALLLVTAFWSVDSFTGVITTEFTLDNIIEVVTGSLYQTVTLRTLGVALAVTLIDVVLALPIAFYMAKVASPRMQRVLVILVLTPLWASYLVKAYAWRSVLSQDGILEWLLAPFGGHTPGYGLPATIITLSYLWLPYVILPIYAGLERVPDSLLEASGDLGGKTWPTLRLVVFPLILPAIIAGTIFSFALSLGDYITVNIVGGTNQMLGNLVYTNVGAANNLPLASAIALIPIVIIFGYLFLVRRTGALDNL</sequence>
<comment type="subcellular location">
    <subcellularLocation>
        <location evidence="1 8">Cell membrane</location>
        <topology evidence="1 8">Multi-pass membrane protein</topology>
    </subcellularLocation>
</comment>
<proteinExistence type="inferred from homology"/>
<dbReference type="CDD" id="cd06261">
    <property type="entry name" value="TM_PBP2"/>
    <property type="match status" value="1"/>
</dbReference>
<feature type="transmembrane region" description="Helical" evidence="8">
    <location>
        <begin position="270"/>
        <end position="290"/>
    </location>
</feature>
<dbReference type="PANTHER" id="PTHR42929">
    <property type="entry name" value="INNER MEMBRANE ABC TRANSPORTER PERMEASE PROTEIN YDCU-RELATED-RELATED"/>
    <property type="match status" value="1"/>
</dbReference>
<comment type="caution">
    <text evidence="10">The sequence shown here is derived from an EMBL/GenBank/DDBJ whole genome shotgun (WGS) entry which is preliminary data.</text>
</comment>